<dbReference type="PANTHER" id="PTHR14859">
    <property type="entry name" value="CALCOFLUOR WHITE HYPERSENSITIVE PROTEIN PRECURSOR"/>
    <property type="match status" value="1"/>
</dbReference>
<dbReference type="InterPro" id="IPR036691">
    <property type="entry name" value="Endo/exonu/phosph_ase_sf"/>
</dbReference>
<keyword evidence="1" id="KW-0812">Transmembrane</keyword>
<dbReference type="RefSeq" id="WP_154539675.1">
    <property type="nucleotide sequence ID" value="NZ_VULQ01000003.1"/>
</dbReference>
<keyword evidence="1" id="KW-0472">Membrane</keyword>
<organism evidence="2 3">
    <name type="scientific">Anaerococcus porci</name>
    <dbReference type="NCBI Taxonomy" id="2652269"/>
    <lineage>
        <taxon>Bacteria</taxon>
        <taxon>Bacillati</taxon>
        <taxon>Bacillota</taxon>
        <taxon>Tissierellia</taxon>
        <taxon>Tissierellales</taxon>
        <taxon>Peptoniphilaceae</taxon>
        <taxon>Anaerococcus</taxon>
    </lineage>
</organism>
<evidence type="ECO:0000313" key="2">
    <source>
        <dbReference type="EMBL" id="MSS77490.1"/>
    </source>
</evidence>
<dbReference type="GO" id="GO:0004519">
    <property type="term" value="F:endonuclease activity"/>
    <property type="evidence" value="ECO:0007669"/>
    <property type="project" value="UniProtKB-KW"/>
</dbReference>
<feature type="transmembrane region" description="Helical" evidence="1">
    <location>
        <begin position="7"/>
        <end position="28"/>
    </location>
</feature>
<dbReference type="SUPFAM" id="SSF56219">
    <property type="entry name" value="DNase I-like"/>
    <property type="match status" value="1"/>
</dbReference>
<evidence type="ECO:0000256" key="1">
    <source>
        <dbReference type="SAM" id="Phobius"/>
    </source>
</evidence>
<comment type="caution">
    <text evidence="2">The sequence shown here is derived from an EMBL/GenBank/DDBJ whole genome shotgun (WGS) entry which is preliminary data.</text>
</comment>
<gene>
    <name evidence="2" type="ORF">FYJ26_03560</name>
</gene>
<dbReference type="Gene3D" id="3.60.10.10">
    <property type="entry name" value="Endonuclease/exonuclease/phosphatase"/>
    <property type="match status" value="1"/>
</dbReference>
<keyword evidence="2" id="KW-0255">Endonuclease</keyword>
<accession>A0A6N7VDF5</accession>
<reference evidence="2 3" key="1">
    <citation type="submission" date="2019-08" db="EMBL/GenBank/DDBJ databases">
        <title>In-depth cultivation of the pig gut microbiome towards novel bacterial diversity and tailored functional studies.</title>
        <authorList>
            <person name="Wylensek D."/>
            <person name="Hitch T.C.A."/>
            <person name="Clavel T."/>
        </authorList>
    </citation>
    <scope>NUCLEOTIDE SEQUENCE [LARGE SCALE GENOMIC DNA]</scope>
    <source>
        <strain evidence="2 3">WCA-380-WT-2B</strain>
    </source>
</reference>
<sequence length="348" mass="40013">MKKILKILAGFIGVVFILFLILLSYLWIREYRPKEVEDIKVMGKAEEEIESNKEYKIMTWNIGYAGLDKDTDFFMDGGNMVFPIDKSHVENAFDNILKISKEIGADFKLFQEVDKDSKRSYHIDQVEILKDNLGGNLAFALNYKVDFVPFPLPPLGKITSGILTQTEKKIEKSERYQQPIPHKFPVRLANLKRGFSASYLPVKESDKKFVLVNIHLDAYESGNQGRLAQSKQIIDFIDSEYKKGNYVLVGGDFNQELSEVKKEVPEGIWDPSPFPKEYLKDFMKLLYGDSETSVVNDKPYTGKDAYLSTIDGFIVTDNIEVKNIKTIKEQNFQYSDHNPVLLEFKLKN</sequence>
<keyword evidence="1" id="KW-1133">Transmembrane helix</keyword>
<evidence type="ECO:0000313" key="3">
    <source>
        <dbReference type="Proteomes" id="UP000441925"/>
    </source>
</evidence>
<name>A0A6N7VDF5_9FIRM</name>
<dbReference type="Proteomes" id="UP000441925">
    <property type="component" value="Unassembled WGS sequence"/>
</dbReference>
<dbReference type="InterPro" id="IPR051916">
    <property type="entry name" value="GPI-anchor_lipid_remodeler"/>
</dbReference>
<dbReference type="GO" id="GO:0016020">
    <property type="term" value="C:membrane"/>
    <property type="evidence" value="ECO:0007669"/>
    <property type="project" value="GOC"/>
</dbReference>
<dbReference type="AlphaFoldDB" id="A0A6N7VDF5"/>
<protein>
    <submittedName>
        <fullName evidence="2">Endonuclease</fullName>
    </submittedName>
</protein>
<dbReference type="PANTHER" id="PTHR14859:SF1">
    <property type="entry name" value="PGAP2-INTERACTING PROTEIN"/>
    <property type="match status" value="1"/>
</dbReference>
<proteinExistence type="predicted"/>
<keyword evidence="3" id="KW-1185">Reference proteome</keyword>
<dbReference type="GO" id="GO:0006506">
    <property type="term" value="P:GPI anchor biosynthetic process"/>
    <property type="evidence" value="ECO:0007669"/>
    <property type="project" value="TreeGrafter"/>
</dbReference>
<keyword evidence="2" id="KW-0540">Nuclease</keyword>
<keyword evidence="2" id="KW-0378">Hydrolase</keyword>
<dbReference type="EMBL" id="VULQ01000003">
    <property type="protein sequence ID" value="MSS77490.1"/>
    <property type="molecule type" value="Genomic_DNA"/>
</dbReference>